<organism evidence="2 3">
    <name type="scientific">Dovyalis caffra</name>
    <dbReference type="NCBI Taxonomy" id="77055"/>
    <lineage>
        <taxon>Eukaryota</taxon>
        <taxon>Viridiplantae</taxon>
        <taxon>Streptophyta</taxon>
        <taxon>Embryophyta</taxon>
        <taxon>Tracheophyta</taxon>
        <taxon>Spermatophyta</taxon>
        <taxon>Magnoliopsida</taxon>
        <taxon>eudicotyledons</taxon>
        <taxon>Gunneridae</taxon>
        <taxon>Pentapetalae</taxon>
        <taxon>rosids</taxon>
        <taxon>fabids</taxon>
        <taxon>Malpighiales</taxon>
        <taxon>Salicaceae</taxon>
        <taxon>Flacourtieae</taxon>
        <taxon>Dovyalis</taxon>
    </lineage>
</organism>
<proteinExistence type="predicted"/>
<protein>
    <submittedName>
        <fullName evidence="2">Uncharacterized protein</fullName>
    </submittedName>
</protein>
<comment type="caution">
    <text evidence="2">The sequence shown here is derived from an EMBL/GenBank/DDBJ whole genome shotgun (WGS) entry which is preliminary data.</text>
</comment>
<feature type="region of interest" description="Disordered" evidence="1">
    <location>
        <begin position="95"/>
        <end position="118"/>
    </location>
</feature>
<dbReference type="EMBL" id="CAWUPB010000858">
    <property type="protein sequence ID" value="CAK7327798.1"/>
    <property type="molecule type" value="Genomic_DNA"/>
</dbReference>
<dbReference type="AlphaFoldDB" id="A0AAV1R458"/>
<accession>A0AAV1R458</accession>
<evidence type="ECO:0000256" key="1">
    <source>
        <dbReference type="SAM" id="MobiDB-lite"/>
    </source>
</evidence>
<evidence type="ECO:0000313" key="2">
    <source>
        <dbReference type="EMBL" id="CAK7327798.1"/>
    </source>
</evidence>
<dbReference type="Proteomes" id="UP001314170">
    <property type="component" value="Unassembled WGS sequence"/>
</dbReference>
<gene>
    <name evidence="2" type="ORF">DCAF_LOCUS5514</name>
</gene>
<feature type="compositionally biased region" description="Polar residues" evidence="1">
    <location>
        <begin position="102"/>
        <end position="111"/>
    </location>
</feature>
<name>A0AAV1R458_9ROSI</name>
<reference evidence="2 3" key="1">
    <citation type="submission" date="2024-01" db="EMBL/GenBank/DDBJ databases">
        <authorList>
            <person name="Waweru B."/>
        </authorList>
    </citation>
    <scope>NUCLEOTIDE SEQUENCE [LARGE SCALE GENOMIC DNA]</scope>
</reference>
<sequence length="118" mass="12978">MPALSFKFNNTDPISGHELDDSAQFISSVCWRVNVQDSDSTKLHEKSKNFGPWLHAQTAPKHTSRREDIGVLKTGATAKIPSNNGSRFTVLNDEEQKGSRATAVQNPNSLFTGHARIS</sequence>
<keyword evidence="3" id="KW-1185">Reference proteome</keyword>
<evidence type="ECO:0000313" key="3">
    <source>
        <dbReference type="Proteomes" id="UP001314170"/>
    </source>
</evidence>